<dbReference type="SUPFAM" id="SSF52518">
    <property type="entry name" value="Thiamin diphosphate-binding fold (THDP-binding)"/>
    <property type="match status" value="1"/>
</dbReference>
<gene>
    <name evidence="4" type="ORF">TheveDRAFT_0838</name>
</gene>
<evidence type="ECO:0000259" key="2">
    <source>
        <dbReference type="Pfam" id="PF01855"/>
    </source>
</evidence>
<dbReference type="InterPro" id="IPR029061">
    <property type="entry name" value="THDP-binding"/>
</dbReference>
<dbReference type="STRING" id="926567.TheveDRAFT_0838"/>
<feature type="domain" description="Pyruvate flavodoxin/ferredoxin oxidoreductase pyrimidine binding" evidence="2">
    <location>
        <begin position="17"/>
        <end position="247"/>
    </location>
</feature>
<keyword evidence="1" id="KW-0560">Oxidoreductase</keyword>
<dbReference type="RefSeq" id="WP_006583471.1">
    <property type="nucleotide sequence ID" value="NZ_CM001377.1"/>
</dbReference>
<dbReference type="Pfam" id="PF17147">
    <property type="entry name" value="PFOR_II"/>
    <property type="match status" value="1"/>
</dbReference>
<dbReference type="FunFam" id="3.40.50.970:FF:000022">
    <property type="entry name" value="2-oxoglutarate ferredoxin oxidoreductase alpha subunit"/>
    <property type="match status" value="1"/>
</dbReference>
<dbReference type="HOGENOM" id="CLU_017038_0_0_0"/>
<dbReference type="Gene3D" id="3.40.50.920">
    <property type="match status" value="1"/>
</dbReference>
<evidence type="ECO:0000313" key="4">
    <source>
        <dbReference type="EMBL" id="EHM09977.1"/>
    </source>
</evidence>
<dbReference type="GO" id="GO:0016491">
    <property type="term" value="F:oxidoreductase activity"/>
    <property type="evidence" value="ECO:0007669"/>
    <property type="project" value="UniProtKB-KW"/>
</dbReference>
<name>H0URN8_9BACT</name>
<feature type="domain" description="Pyruvate:ferredoxin oxidoreductase core" evidence="3">
    <location>
        <begin position="272"/>
        <end position="365"/>
    </location>
</feature>
<sequence>MPRVEFWQGNKAIAMGGIAAGCRFFGGYPITPSTEIAEVMAEELPLRGGKFIQMEDEIAGIAASIGAALTGVKAMTATSGPGFSLKQENLGYAYMAEIPLVVVDVMRGGPSTGLPTKVSQADVMQARWGTHGDHGTIAYAPSSVQESFDLTVTAFNMAERFRQPVLVMTDEVVGHMREKIVVPDKVDTVDRKRPTVSPDQFVPYRADDDDVPPMAAFGDGYRWHVTGLTSNEWGFPTNNAEDIDKKATRIIRKVDRFRDQIVSYSHEGLEDAEVLVLSYGCVSRSALRAVRELRARGVKVGHFRPITIWPFPDKELRSLASHIKKVIVPELNAGQMVLEVERVMGRYSEVISKTLINGELFKPAQIMAAVEEVA</sequence>
<dbReference type="NCBIfam" id="NF006412">
    <property type="entry name" value="PRK08659.1"/>
    <property type="match status" value="1"/>
</dbReference>
<dbReference type="InterPro" id="IPR009014">
    <property type="entry name" value="Transketo_C/PFOR_II"/>
</dbReference>
<dbReference type="PROSITE" id="PS51257">
    <property type="entry name" value="PROKAR_LIPOPROTEIN"/>
    <property type="match status" value="1"/>
</dbReference>
<dbReference type="Proteomes" id="UP000005730">
    <property type="component" value="Chromosome"/>
</dbReference>
<dbReference type="PANTHER" id="PTHR43088">
    <property type="entry name" value="SUBUNIT OF PYRUVATE:FLAVODOXIN OXIDOREDUCTASE-RELATED"/>
    <property type="match status" value="1"/>
</dbReference>
<dbReference type="InterPro" id="IPR033412">
    <property type="entry name" value="PFOR_II"/>
</dbReference>
<evidence type="ECO:0000259" key="3">
    <source>
        <dbReference type="Pfam" id="PF17147"/>
    </source>
</evidence>
<dbReference type="Pfam" id="PF01855">
    <property type="entry name" value="POR_N"/>
    <property type="match status" value="1"/>
</dbReference>
<dbReference type="AlphaFoldDB" id="H0URN8"/>
<dbReference type="InterPro" id="IPR052368">
    <property type="entry name" value="2-oxoacid_oxidoreductase"/>
</dbReference>
<dbReference type="InterPro" id="IPR002880">
    <property type="entry name" value="Pyrv_Fd/Flavodoxin_OxRdtase_N"/>
</dbReference>
<dbReference type="PANTHER" id="PTHR43088:SF1">
    <property type="entry name" value="SUBUNIT OF PYRUVATE:FLAVODOXIN OXIDOREDUCTASE"/>
    <property type="match status" value="1"/>
</dbReference>
<evidence type="ECO:0000256" key="1">
    <source>
        <dbReference type="ARBA" id="ARBA00023002"/>
    </source>
</evidence>
<protein>
    <submittedName>
        <fullName evidence="4">2-oxoacid:ferredoxin oxidoreductase, alpha subunit</fullName>
    </submittedName>
</protein>
<organism evidence="4 5">
    <name type="scientific">Thermanaerovibrio velox DSM 12556</name>
    <dbReference type="NCBI Taxonomy" id="926567"/>
    <lineage>
        <taxon>Bacteria</taxon>
        <taxon>Thermotogati</taxon>
        <taxon>Synergistota</taxon>
        <taxon>Synergistia</taxon>
        <taxon>Synergistales</taxon>
        <taxon>Synergistaceae</taxon>
        <taxon>Thermanaerovibrio</taxon>
    </lineage>
</organism>
<evidence type="ECO:0000313" key="5">
    <source>
        <dbReference type="Proteomes" id="UP000005730"/>
    </source>
</evidence>
<dbReference type="eggNOG" id="COG0674">
    <property type="taxonomic scope" value="Bacteria"/>
</dbReference>
<reference evidence="4 5" key="1">
    <citation type="submission" date="2011-10" db="EMBL/GenBank/DDBJ databases">
        <title>The Noncontiguous Finished genome of Thermanaerovibrio velox DSM 12556.</title>
        <authorList>
            <consortium name="US DOE Joint Genome Institute (JGI-PGF)"/>
            <person name="Lucas S."/>
            <person name="Copeland A."/>
            <person name="Lapidus A."/>
            <person name="Glavina del Rio T."/>
            <person name="Dalin E."/>
            <person name="Tice H."/>
            <person name="Bruce D."/>
            <person name="Goodwin L."/>
            <person name="Pitluck S."/>
            <person name="Peters L."/>
            <person name="Mikhailova N."/>
            <person name="Teshima H."/>
            <person name="Kyrpides N."/>
            <person name="Mavromatis K."/>
            <person name="Ivanova N."/>
            <person name="Markowitz V."/>
            <person name="Cheng J.-F."/>
            <person name="Hugenholtz P."/>
            <person name="Woyke T."/>
            <person name="Wu D."/>
            <person name="Spring S."/>
            <person name="Brambilla E.-M."/>
            <person name="Klenk H.-P."/>
            <person name="Eisen J.A."/>
        </authorList>
    </citation>
    <scope>NUCLEOTIDE SEQUENCE [LARGE SCALE GENOMIC DNA]</scope>
    <source>
        <strain evidence="4 5">DSM 12556</strain>
    </source>
</reference>
<dbReference type="EMBL" id="CM001377">
    <property type="protein sequence ID" value="EHM09977.1"/>
    <property type="molecule type" value="Genomic_DNA"/>
</dbReference>
<dbReference type="Gene3D" id="3.40.50.970">
    <property type="match status" value="1"/>
</dbReference>
<dbReference type="CDD" id="cd07034">
    <property type="entry name" value="TPP_PYR_PFOR_IOR-alpha_like"/>
    <property type="match status" value="1"/>
</dbReference>
<proteinExistence type="predicted"/>
<accession>H0URN8</accession>
<dbReference type="SUPFAM" id="SSF52922">
    <property type="entry name" value="TK C-terminal domain-like"/>
    <property type="match status" value="1"/>
</dbReference>
<keyword evidence="5" id="KW-1185">Reference proteome</keyword>
<dbReference type="OrthoDB" id="9794954at2"/>